<keyword evidence="1" id="KW-0805">Transcription regulation</keyword>
<gene>
    <name evidence="5" type="ORF">SAMN04488071_3255</name>
</gene>
<dbReference type="Gene3D" id="3.30.450.80">
    <property type="entry name" value="Transcription factor LuxR-like, autoinducer-binding domain"/>
    <property type="match status" value="1"/>
</dbReference>
<dbReference type="EMBL" id="FNAK01000008">
    <property type="protein sequence ID" value="SDE57903.1"/>
    <property type="molecule type" value="Genomic_DNA"/>
</dbReference>
<organism evidence="5 6">
    <name type="scientific">Kordiimonas lacus</name>
    <dbReference type="NCBI Taxonomy" id="637679"/>
    <lineage>
        <taxon>Bacteria</taxon>
        <taxon>Pseudomonadati</taxon>
        <taxon>Pseudomonadota</taxon>
        <taxon>Alphaproteobacteria</taxon>
        <taxon>Kordiimonadales</taxon>
        <taxon>Kordiimonadaceae</taxon>
        <taxon>Kordiimonas</taxon>
    </lineage>
</organism>
<protein>
    <submittedName>
        <fullName evidence="5">Regulatory protein, luxR family</fullName>
    </submittedName>
</protein>
<dbReference type="RefSeq" id="WP_068300976.1">
    <property type="nucleotide sequence ID" value="NZ_DAIOMO010000002.1"/>
</dbReference>
<dbReference type="SMART" id="SM00421">
    <property type="entry name" value="HTH_LUXR"/>
    <property type="match status" value="1"/>
</dbReference>
<dbReference type="SUPFAM" id="SSF75516">
    <property type="entry name" value="Pheromone-binding domain of LuxR-like quorum-sensing transcription factors"/>
    <property type="match status" value="1"/>
</dbReference>
<keyword evidence="3" id="KW-0804">Transcription</keyword>
<dbReference type="GO" id="GO:0006355">
    <property type="term" value="P:regulation of DNA-templated transcription"/>
    <property type="evidence" value="ECO:0007669"/>
    <property type="project" value="InterPro"/>
</dbReference>
<name>A0A1G7E2H1_9PROT</name>
<dbReference type="PRINTS" id="PR00038">
    <property type="entry name" value="HTHLUXR"/>
</dbReference>
<evidence type="ECO:0000256" key="2">
    <source>
        <dbReference type="ARBA" id="ARBA00023125"/>
    </source>
</evidence>
<dbReference type="CDD" id="cd06170">
    <property type="entry name" value="LuxR_C_like"/>
    <property type="match status" value="1"/>
</dbReference>
<evidence type="ECO:0000259" key="4">
    <source>
        <dbReference type="PROSITE" id="PS50043"/>
    </source>
</evidence>
<dbReference type="InterPro" id="IPR036388">
    <property type="entry name" value="WH-like_DNA-bd_sf"/>
</dbReference>
<dbReference type="AlphaFoldDB" id="A0A1G7E2H1"/>
<dbReference type="SUPFAM" id="SSF46894">
    <property type="entry name" value="C-terminal effector domain of the bipartite response regulators"/>
    <property type="match status" value="1"/>
</dbReference>
<dbReference type="InterPro" id="IPR000792">
    <property type="entry name" value="Tscrpt_reg_LuxR_C"/>
</dbReference>
<reference evidence="5 6" key="1">
    <citation type="submission" date="2016-10" db="EMBL/GenBank/DDBJ databases">
        <authorList>
            <person name="de Groot N.N."/>
        </authorList>
    </citation>
    <scope>NUCLEOTIDE SEQUENCE [LARGE SCALE GENOMIC DNA]</scope>
    <source>
        <strain evidence="5 6">CGMCC 1.9109</strain>
    </source>
</reference>
<accession>A0A1G7E2H1</accession>
<evidence type="ECO:0000256" key="1">
    <source>
        <dbReference type="ARBA" id="ARBA00023015"/>
    </source>
</evidence>
<dbReference type="Pfam" id="PF03472">
    <property type="entry name" value="Autoind_bind"/>
    <property type="match status" value="1"/>
</dbReference>
<dbReference type="Proteomes" id="UP000183685">
    <property type="component" value="Unassembled WGS sequence"/>
</dbReference>
<evidence type="ECO:0000256" key="3">
    <source>
        <dbReference type="ARBA" id="ARBA00023163"/>
    </source>
</evidence>
<evidence type="ECO:0000313" key="6">
    <source>
        <dbReference type="Proteomes" id="UP000183685"/>
    </source>
</evidence>
<dbReference type="Pfam" id="PF00196">
    <property type="entry name" value="GerE"/>
    <property type="match status" value="1"/>
</dbReference>
<dbReference type="OrthoDB" id="9803630at2"/>
<sequence length="260" mass="29516">MESVSTLIGQLEAVDTSHDVWQLFLDFVSDRGFKCATYGYSYAPINSRVETDNGKDTHVRVSLAGRTWITSMPKEGVEEYLSRKYEKVDPMIHQIEKRSMQPLYMARELLDPRDPNFEGFDFLLQRAEHYGIFSAVGFPLRHPFGRGHGEVTLHCEHPFDKLKNIMKMHGDEVHLASLYMHTFYQPLERTERAASVGIKGRPLEVLQQLNAGLTNGQIADRLGVSAPTVSFHIKELKDALEVTSTREILPSALRLGILED</sequence>
<evidence type="ECO:0000313" key="5">
    <source>
        <dbReference type="EMBL" id="SDE57903.1"/>
    </source>
</evidence>
<keyword evidence="6" id="KW-1185">Reference proteome</keyword>
<dbReference type="InterPro" id="IPR016032">
    <property type="entry name" value="Sig_transdc_resp-reg_C-effctor"/>
</dbReference>
<dbReference type="STRING" id="637679.GCA_001550055_00034"/>
<dbReference type="GO" id="GO:0003677">
    <property type="term" value="F:DNA binding"/>
    <property type="evidence" value="ECO:0007669"/>
    <property type="project" value="UniProtKB-KW"/>
</dbReference>
<feature type="domain" description="HTH luxR-type" evidence="4">
    <location>
        <begin position="191"/>
        <end position="256"/>
    </location>
</feature>
<keyword evidence="2" id="KW-0238">DNA-binding</keyword>
<dbReference type="InterPro" id="IPR005143">
    <property type="entry name" value="TF_LuxR_autoind-bd_dom"/>
</dbReference>
<dbReference type="InterPro" id="IPR036693">
    <property type="entry name" value="TF_LuxR_autoind-bd_dom_sf"/>
</dbReference>
<proteinExistence type="predicted"/>
<dbReference type="PROSITE" id="PS50043">
    <property type="entry name" value="HTH_LUXR_2"/>
    <property type="match status" value="1"/>
</dbReference>
<dbReference type="Gene3D" id="1.10.10.10">
    <property type="entry name" value="Winged helix-like DNA-binding domain superfamily/Winged helix DNA-binding domain"/>
    <property type="match status" value="1"/>
</dbReference>